<organism evidence="11 12">
    <name type="scientific">Candidatus Gottesmanbacteria bacterium RIFCSPHIGHO2_01_FULL_40_15</name>
    <dbReference type="NCBI Taxonomy" id="1798376"/>
    <lineage>
        <taxon>Bacteria</taxon>
        <taxon>Candidatus Gottesmaniibacteriota</taxon>
    </lineage>
</organism>
<feature type="transmembrane region" description="Helical" evidence="10">
    <location>
        <begin position="357"/>
        <end position="377"/>
    </location>
</feature>
<evidence type="ECO:0000256" key="3">
    <source>
        <dbReference type="ARBA" id="ARBA00022502"/>
    </source>
</evidence>
<dbReference type="GO" id="GO:0031501">
    <property type="term" value="C:mannosyltransferase complex"/>
    <property type="evidence" value="ECO:0007669"/>
    <property type="project" value="TreeGrafter"/>
</dbReference>
<sequence length="379" mass="44036">MIFFIFHFFIVWRIFLFLAAYTGSFILPFQPRFPYADTLLIPSGLPAWLWSFANFDGVHYLTISRYGYSAQFTQVFFPLYPLLLGLVNKILFFLPRLFSGLMVTNLFFLSALFVFYRLMRMDFNVRQIRWMIVFLLFFPLSLYFGSLYTESLFLLLLLSAFYFARRRHWLAASVVAALAGSTRLVGVFLLPALLWEWYLQSNNKKVSLLLSVTRSPVTYVVPLGLLVYMVYLQINFGDPLYFWHAQPVFGAERSGSSIVLLPQVLWRYLKIFKTVPKNSLTFWIPFTELVSFFLAAVFLIIAHLKKIRFSYLLFSWPALIVPSLTGTLSSMPRYVLILFPIFPILGLIASSKIKLTILAFFVILLACYTILFTRGLWVS</sequence>
<evidence type="ECO:0000256" key="9">
    <source>
        <dbReference type="ARBA" id="ARBA00023136"/>
    </source>
</evidence>
<evidence type="ECO:0000256" key="5">
    <source>
        <dbReference type="ARBA" id="ARBA00022679"/>
    </source>
</evidence>
<accession>A0A1F5Z238</accession>
<feature type="transmembrane region" description="Helical" evidence="10">
    <location>
        <begin position="5"/>
        <end position="27"/>
    </location>
</feature>
<dbReference type="GO" id="GO:0016020">
    <property type="term" value="C:membrane"/>
    <property type="evidence" value="ECO:0007669"/>
    <property type="project" value="GOC"/>
</dbReference>
<dbReference type="GO" id="GO:0006506">
    <property type="term" value="P:GPI anchor biosynthetic process"/>
    <property type="evidence" value="ECO:0007669"/>
    <property type="project" value="UniProtKB-UniPathway"/>
</dbReference>
<dbReference type="EMBL" id="MFJF01000015">
    <property type="protein sequence ID" value="OGG06445.1"/>
    <property type="molecule type" value="Genomic_DNA"/>
</dbReference>
<dbReference type="PANTHER" id="PTHR12468:SF2">
    <property type="entry name" value="GPI MANNOSYLTRANSFERASE 2"/>
    <property type="match status" value="1"/>
</dbReference>
<evidence type="ECO:0000256" key="6">
    <source>
        <dbReference type="ARBA" id="ARBA00022692"/>
    </source>
</evidence>
<dbReference type="PANTHER" id="PTHR12468">
    <property type="entry name" value="GPI MANNOSYLTRANSFERASE 2"/>
    <property type="match status" value="1"/>
</dbReference>
<keyword evidence="7" id="KW-0256">Endoplasmic reticulum</keyword>
<dbReference type="AlphaFoldDB" id="A0A1F5Z238"/>
<feature type="transmembrane region" description="Helical" evidence="10">
    <location>
        <begin position="309"/>
        <end position="328"/>
    </location>
</feature>
<keyword evidence="9 10" id="KW-0472">Membrane</keyword>
<feature type="transmembrane region" description="Helical" evidence="10">
    <location>
        <begin position="75"/>
        <end position="94"/>
    </location>
</feature>
<evidence type="ECO:0000313" key="12">
    <source>
        <dbReference type="Proteomes" id="UP000177354"/>
    </source>
</evidence>
<keyword evidence="5" id="KW-0808">Transferase</keyword>
<keyword evidence="3" id="KW-0337">GPI-anchor biosynthesis</keyword>
<protein>
    <recommendedName>
        <fullName evidence="13">Glycosyltransferase RgtA/B/C/D-like domain-containing protein</fullName>
    </recommendedName>
</protein>
<keyword evidence="6 10" id="KW-0812">Transmembrane</keyword>
<dbReference type="InterPro" id="IPR007315">
    <property type="entry name" value="PIG-V/Gpi18"/>
</dbReference>
<dbReference type="GO" id="GO:0004376">
    <property type="term" value="F:GPI mannosyltransferase activity"/>
    <property type="evidence" value="ECO:0007669"/>
    <property type="project" value="InterPro"/>
</dbReference>
<dbReference type="Proteomes" id="UP000177354">
    <property type="component" value="Unassembled WGS sequence"/>
</dbReference>
<feature type="transmembrane region" description="Helical" evidence="10">
    <location>
        <begin position="334"/>
        <end position="350"/>
    </location>
</feature>
<feature type="transmembrane region" description="Helical" evidence="10">
    <location>
        <begin position="100"/>
        <end position="118"/>
    </location>
</feature>
<dbReference type="GO" id="GO:0000009">
    <property type="term" value="F:alpha-1,6-mannosyltransferase activity"/>
    <property type="evidence" value="ECO:0007669"/>
    <property type="project" value="InterPro"/>
</dbReference>
<reference evidence="11 12" key="1">
    <citation type="journal article" date="2016" name="Nat. Commun.">
        <title>Thousands of microbial genomes shed light on interconnected biogeochemical processes in an aquifer system.</title>
        <authorList>
            <person name="Anantharaman K."/>
            <person name="Brown C.T."/>
            <person name="Hug L.A."/>
            <person name="Sharon I."/>
            <person name="Castelle C.J."/>
            <person name="Probst A.J."/>
            <person name="Thomas B.C."/>
            <person name="Singh A."/>
            <person name="Wilkins M.J."/>
            <person name="Karaoz U."/>
            <person name="Brodie E.L."/>
            <person name="Williams K.H."/>
            <person name="Hubbard S.S."/>
            <person name="Banfield J.F."/>
        </authorList>
    </citation>
    <scope>NUCLEOTIDE SEQUENCE [LARGE SCALE GENOMIC DNA]</scope>
</reference>
<evidence type="ECO:0000256" key="10">
    <source>
        <dbReference type="SAM" id="Phobius"/>
    </source>
</evidence>
<dbReference type="UniPathway" id="UPA00196"/>
<feature type="transmembrane region" description="Helical" evidence="10">
    <location>
        <begin position="169"/>
        <end position="195"/>
    </location>
</feature>
<comment type="pathway">
    <text evidence="2">Glycolipid biosynthesis; glycosylphosphatidylinositol-anchor biosynthesis.</text>
</comment>
<evidence type="ECO:0000256" key="2">
    <source>
        <dbReference type="ARBA" id="ARBA00004687"/>
    </source>
</evidence>
<evidence type="ECO:0000256" key="8">
    <source>
        <dbReference type="ARBA" id="ARBA00022989"/>
    </source>
</evidence>
<proteinExistence type="predicted"/>
<keyword evidence="8 10" id="KW-1133">Transmembrane helix</keyword>
<name>A0A1F5Z238_9BACT</name>
<evidence type="ECO:0008006" key="13">
    <source>
        <dbReference type="Google" id="ProtNLM"/>
    </source>
</evidence>
<feature type="transmembrane region" description="Helical" evidence="10">
    <location>
        <begin position="282"/>
        <end position="302"/>
    </location>
</feature>
<feature type="transmembrane region" description="Helical" evidence="10">
    <location>
        <begin position="216"/>
        <end position="234"/>
    </location>
</feature>
<feature type="transmembrane region" description="Helical" evidence="10">
    <location>
        <begin position="130"/>
        <end position="163"/>
    </location>
</feature>
<keyword evidence="4" id="KW-0328">Glycosyltransferase</keyword>
<evidence type="ECO:0000256" key="4">
    <source>
        <dbReference type="ARBA" id="ARBA00022676"/>
    </source>
</evidence>
<feature type="transmembrane region" description="Helical" evidence="10">
    <location>
        <begin position="47"/>
        <end position="63"/>
    </location>
</feature>
<gene>
    <name evidence="11" type="ORF">A2777_05700</name>
</gene>
<evidence type="ECO:0000256" key="7">
    <source>
        <dbReference type="ARBA" id="ARBA00022824"/>
    </source>
</evidence>
<comment type="subcellular location">
    <subcellularLocation>
        <location evidence="1">Endoplasmic reticulum membrane</location>
        <topology evidence="1">Multi-pass membrane protein</topology>
    </subcellularLocation>
</comment>
<evidence type="ECO:0000313" key="11">
    <source>
        <dbReference type="EMBL" id="OGG06445.1"/>
    </source>
</evidence>
<evidence type="ECO:0000256" key="1">
    <source>
        <dbReference type="ARBA" id="ARBA00004477"/>
    </source>
</evidence>
<comment type="caution">
    <text evidence="11">The sequence shown here is derived from an EMBL/GenBank/DDBJ whole genome shotgun (WGS) entry which is preliminary data.</text>
</comment>